<dbReference type="Gene3D" id="1.25.40.20">
    <property type="entry name" value="Ankyrin repeat-containing domain"/>
    <property type="match status" value="1"/>
</dbReference>
<evidence type="ECO:0000256" key="2">
    <source>
        <dbReference type="ARBA" id="ARBA00022741"/>
    </source>
</evidence>
<dbReference type="SMART" id="SM00248">
    <property type="entry name" value="ANK"/>
    <property type="match status" value="4"/>
</dbReference>
<dbReference type="PROSITE" id="PS50088">
    <property type="entry name" value="ANK_REPEAT"/>
    <property type="match status" value="1"/>
</dbReference>
<feature type="transmembrane region" description="Helical" evidence="5">
    <location>
        <begin position="1080"/>
        <end position="1103"/>
    </location>
</feature>
<dbReference type="InterPro" id="IPR002110">
    <property type="entry name" value="Ankyrin_rpt"/>
</dbReference>
<protein>
    <recommendedName>
        <fullName evidence="6">Protein kinase domain-containing protein</fullName>
    </recommendedName>
</protein>
<dbReference type="InterPro" id="IPR011009">
    <property type="entry name" value="Kinase-like_dom_sf"/>
</dbReference>
<dbReference type="InterPro" id="IPR011990">
    <property type="entry name" value="TPR-like_helical_dom_sf"/>
</dbReference>
<keyword evidence="2" id="KW-0547">Nucleotide-binding</keyword>
<dbReference type="Pfam" id="PF00069">
    <property type="entry name" value="Pkinase"/>
    <property type="match status" value="1"/>
</dbReference>
<dbReference type="PROSITE" id="PS50011">
    <property type="entry name" value="PROTEIN_KINASE_DOM"/>
    <property type="match status" value="1"/>
</dbReference>
<keyword evidence="5" id="KW-0472">Membrane</keyword>
<evidence type="ECO:0000259" key="6">
    <source>
        <dbReference type="PROSITE" id="PS50011"/>
    </source>
</evidence>
<dbReference type="Proteomes" id="UP001197093">
    <property type="component" value="Unassembled WGS sequence"/>
</dbReference>
<evidence type="ECO:0000313" key="8">
    <source>
        <dbReference type="Proteomes" id="UP001197093"/>
    </source>
</evidence>
<reference evidence="7" key="1">
    <citation type="submission" date="2023-02" db="EMBL/GenBank/DDBJ databases">
        <authorList>
            <person name="Palmer J.M."/>
        </authorList>
    </citation>
    <scope>NUCLEOTIDE SEQUENCE</scope>
    <source>
        <strain evidence="7">FW57</strain>
    </source>
</reference>
<accession>A0AAD4ERA7</accession>
<keyword evidence="3" id="KW-0067">ATP-binding</keyword>
<dbReference type="EMBL" id="JAHCVI010000006">
    <property type="protein sequence ID" value="KAG7283957.1"/>
    <property type="molecule type" value="Genomic_DNA"/>
</dbReference>
<evidence type="ECO:0000313" key="7">
    <source>
        <dbReference type="EMBL" id="KAG7283957.1"/>
    </source>
</evidence>
<keyword evidence="5" id="KW-1133">Transmembrane helix</keyword>
<keyword evidence="5" id="KW-0812">Transmembrane</keyword>
<dbReference type="GO" id="GO:0097527">
    <property type="term" value="P:necroptotic signaling pathway"/>
    <property type="evidence" value="ECO:0007669"/>
    <property type="project" value="TreeGrafter"/>
</dbReference>
<proteinExistence type="inferred from homology"/>
<feature type="repeat" description="ANK" evidence="4">
    <location>
        <begin position="465"/>
        <end position="497"/>
    </location>
</feature>
<dbReference type="AlphaFoldDB" id="A0AAD4ERA7"/>
<evidence type="ECO:0000256" key="3">
    <source>
        <dbReference type="ARBA" id="ARBA00022840"/>
    </source>
</evidence>
<dbReference type="Gene3D" id="1.10.510.10">
    <property type="entry name" value="Transferase(Phosphotransferase) domain 1"/>
    <property type="match status" value="1"/>
</dbReference>
<dbReference type="GO" id="GO:0004672">
    <property type="term" value="F:protein kinase activity"/>
    <property type="evidence" value="ECO:0007669"/>
    <property type="project" value="InterPro"/>
</dbReference>
<dbReference type="PANTHER" id="PTHR44329">
    <property type="entry name" value="SERINE/THREONINE-PROTEIN KINASE TNNI3K-RELATED"/>
    <property type="match status" value="1"/>
</dbReference>
<dbReference type="Gene3D" id="1.25.40.10">
    <property type="entry name" value="Tetratricopeptide repeat domain"/>
    <property type="match status" value="1"/>
</dbReference>
<dbReference type="PROSITE" id="PS50297">
    <property type="entry name" value="ANK_REP_REGION"/>
    <property type="match status" value="1"/>
</dbReference>
<keyword evidence="8" id="KW-1185">Reference proteome</keyword>
<dbReference type="SMART" id="SM00220">
    <property type="entry name" value="S_TKc"/>
    <property type="match status" value="1"/>
</dbReference>
<dbReference type="PANTHER" id="PTHR44329:SF298">
    <property type="entry name" value="MIXED LINEAGE KINASE DOMAIN-LIKE PROTEIN"/>
    <property type="match status" value="1"/>
</dbReference>
<sequence length="1130" mass="123434">MLERADFNLSTLFDRYHPSQLARRLISLPQAQEFRGSGHPSLSLETKLQLAMDIAQSIQTLHGCGIVPGDIKPANILIFGSQGNYRAKLADFSHAVYPRAGTDPLAHLPGGTRIYAAPESQDPAPVSRLKLTDIYSFGLVFACLMVGKEIFSKADLADVDRQKRNGTLLQHLHRLILSTSDASLSGLPALCDILKFTVQPLPDDRDFAKAIAILARESGVPLTFPASGGSVGLGVSRGDGTRGELEEETLAIGLGPSQLSIPYQSLLKTPDELQRHVVSALEHAANQPSGLRTAAAAFELGVCYSSGFGIQRDPKHDDRRRQDSAMSWLLRAAELGDDRARLSLIPTFEAFGGDLPGDLPIKQWLQDIVQTHGDSLALEQLFRISPSLARTASEAYQCRHYAATDTVLLGQVSLDLVGGPLMPLRRNEDTVLHFLASTGDLEGILAFKANHPVDFLSCVDEANSAGDTALIQATRAGHAEVVFALVDMGADAAVHNHQGETALHHLANIDSEAVNKVAFKLARAGALSRLHLVASGAGPAHLLGLETPGPASAALRAVYKDNPFALRALFDLEAELAAERRSGKAELLSMLEVALAFHRRRVLPVLGGLVGLEMDALINSRQFWQNNRFSTPLETCVFGPVSAIPSSGYNYPEQFIRIVRFGQHYLDALATCIDFLLRHGARVRESGMLKFLFYHNRRDAVYLLALREASSLSWARLAIAANDSDMFYAILQASLDSERARSGGASQINYPLLFVSMMLTREVDAVFIWVKSKYGSERVGWVPSSGAELRVLQGLGAFSGPATELMPLYVAASRQRLDWFDALLTLGASLQDSVAPGETVLRLLLSNTCMSPRDLSALFKRCIGCRSEHIITFADVACLLDAHCYEHPSSERYRLKERQEVGRCTSPGPLPDRNEGDARCISYHNLDGIRSLWAYIAKANRSQSRPLQAPCADDDDTELPNLMVFAALRSNWAAVRFLLDIGFPPNGTGALFKEARLRNMPPITALDVVQWTSHVSKASRRSGVSRELRASNRQIASLLLESGASRSGVCGSFYYLLLQPVGDRWYRAWSGMQFSVPDAAVVLVLLSVGIAAWAVLAFIYSVVRSLLKLLLDAEDPERFQKEYDDIVLSP</sequence>
<dbReference type="InterPro" id="IPR051681">
    <property type="entry name" value="Ser/Thr_Kinases-Pseudokinases"/>
</dbReference>
<dbReference type="SUPFAM" id="SSF56112">
    <property type="entry name" value="Protein kinase-like (PK-like)"/>
    <property type="match status" value="1"/>
</dbReference>
<dbReference type="SUPFAM" id="SSF48403">
    <property type="entry name" value="Ankyrin repeat"/>
    <property type="match status" value="1"/>
</dbReference>
<evidence type="ECO:0000256" key="5">
    <source>
        <dbReference type="SAM" id="Phobius"/>
    </source>
</evidence>
<keyword evidence="4" id="KW-0040">ANK repeat</keyword>
<name>A0AAD4ERA7_9PEZI</name>
<comment type="caution">
    <text evidence="7">The sequence shown here is derived from an EMBL/GenBank/DDBJ whole genome shotgun (WGS) entry which is preliminary data.</text>
</comment>
<dbReference type="InterPro" id="IPR000719">
    <property type="entry name" value="Prot_kinase_dom"/>
</dbReference>
<comment type="similarity">
    <text evidence="1">Belongs to the protein kinase superfamily. TKL Ser/Thr protein kinase family.</text>
</comment>
<evidence type="ECO:0000256" key="1">
    <source>
        <dbReference type="ARBA" id="ARBA00005843"/>
    </source>
</evidence>
<gene>
    <name evidence="7" type="ORF">NEMBOFW57_010315</name>
</gene>
<evidence type="ECO:0000256" key="4">
    <source>
        <dbReference type="PROSITE-ProRule" id="PRU00023"/>
    </source>
</evidence>
<dbReference type="GO" id="GO:0005524">
    <property type="term" value="F:ATP binding"/>
    <property type="evidence" value="ECO:0007669"/>
    <property type="project" value="UniProtKB-KW"/>
</dbReference>
<feature type="domain" description="Protein kinase" evidence="6">
    <location>
        <begin position="1"/>
        <end position="223"/>
    </location>
</feature>
<dbReference type="InterPro" id="IPR036770">
    <property type="entry name" value="Ankyrin_rpt-contain_sf"/>
</dbReference>
<organism evidence="7 8">
    <name type="scientific">Staphylotrichum longicolle</name>
    <dbReference type="NCBI Taxonomy" id="669026"/>
    <lineage>
        <taxon>Eukaryota</taxon>
        <taxon>Fungi</taxon>
        <taxon>Dikarya</taxon>
        <taxon>Ascomycota</taxon>
        <taxon>Pezizomycotina</taxon>
        <taxon>Sordariomycetes</taxon>
        <taxon>Sordariomycetidae</taxon>
        <taxon>Sordariales</taxon>
        <taxon>Chaetomiaceae</taxon>
        <taxon>Staphylotrichum</taxon>
    </lineage>
</organism>